<evidence type="ECO:0008006" key="4">
    <source>
        <dbReference type="Google" id="ProtNLM"/>
    </source>
</evidence>
<keyword evidence="3" id="KW-1185">Reference proteome</keyword>
<organism evidence="2 3">
    <name type="scientific">Halobacterium bonnevillei</name>
    <dbReference type="NCBI Taxonomy" id="2692200"/>
    <lineage>
        <taxon>Archaea</taxon>
        <taxon>Methanobacteriati</taxon>
        <taxon>Methanobacteriota</taxon>
        <taxon>Stenosarchaea group</taxon>
        <taxon>Halobacteria</taxon>
        <taxon>Halobacteriales</taxon>
        <taxon>Halobacteriaceae</taxon>
        <taxon>Halobacterium</taxon>
    </lineage>
</organism>
<sequence>MTTKDSLAVLYVDDDRSRAATVAEELQRAAPGIHVQTATTRADAAAGAWRASTASSRPARPTARVTACSPLSA</sequence>
<reference evidence="2 3" key="1">
    <citation type="submission" date="2019-12" db="EMBL/GenBank/DDBJ databases">
        <title>Isolation and characterization of three novel carbon monoxide-oxidizing members of Halobacteria from salione crusts and soils.</title>
        <authorList>
            <person name="Myers M.R."/>
            <person name="King G.M."/>
        </authorList>
    </citation>
    <scope>NUCLEOTIDE SEQUENCE [LARGE SCALE GENOMIC DNA]</scope>
    <source>
        <strain evidence="2 3">PCN9</strain>
    </source>
</reference>
<protein>
    <recommendedName>
        <fullName evidence="4">Response regulatory domain-containing protein</fullName>
    </recommendedName>
</protein>
<gene>
    <name evidence="2" type="ORF">GRX66_18230</name>
</gene>
<proteinExistence type="predicted"/>
<evidence type="ECO:0000313" key="3">
    <source>
        <dbReference type="Proteomes" id="UP000471521"/>
    </source>
</evidence>
<feature type="compositionally biased region" description="Low complexity" evidence="1">
    <location>
        <begin position="46"/>
        <end position="57"/>
    </location>
</feature>
<accession>A0A6B0SLB8</accession>
<comment type="caution">
    <text evidence="2">The sequence shown here is derived from an EMBL/GenBank/DDBJ whole genome shotgun (WGS) entry which is preliminary data.</text>
</comment>
<evidence type="ECO:0000313" key="2">
    <source>
        <dbReference type="EMBL" id="MXR22425.1"/>
    </source>
</evidence>
<evidence type="ECO:0000256" key="1">
    <source>
        <dbReference type="SAM" id="MobiDB-lite"/>
    </source>
</evidence>
<dbReference type="Proteomes" id="UP000471521">
    <property type="component" value="Unassembled WGS sequence"/>
</dbReference>
<feature type="region of interest" description="Disordered" evidence="1">
    <location>
        <begin position="46"/>
        <end position="73"/>
    </location>
</feature>
<name>A0A6B0SLB8_9EURY</name>
<feature type="non-terminal residue" evidence="2">
    <location>
        <position position="73"/>
    </location>
</feature>
<dbReference type="AlphaFoldDB" id="A0A6B0SLB8"/>
<dbReference type="RefSeq" id="WP_159527758.1">
    <property type="nucleotide sequence ID" value="NZ_WUUU01000276.1"/>
</dbReference>
<dbReference type="EMBL" id="WUUU01000276">
    <property type="protein sequence ID" value="MXR22425.1"/>
    <property type="molecule type" value="Genomic_DNA"/>
</dbReference>